<dbReference type="FunFam" id="2.40.110.10:FF:000006">
    <property type="entry name" value="very long-chain specific acyl-CoA dehydrogenase, mitochondrial"/>
    <property type="match status" value="1"/>
</dbReference>
<dbReference type="FunFam" id="1.10.540.10:FF:000001">
    <property type="entry name" value="Very long-chain-specific acyl-CoA dehydrogenase, mitochondrial"/>
    <property type="match status" value="1"/>
</dbReference>
<dbReference type="InterPro" id="IPR006091">
    <property type="entry name" value="Acyl-CoA_Oxase/DH_mid-dom"/>
</dbReference>
<accession>A0A7V8NV24</accession>
<dbReference type="PANTHER" id="PTHR43884:SF12">
    <property type="entry name" value="ISOVALERYL-COA DEHYDROGENASE, MITOCHONDRIAL-RELATED"/>
    <property type="match status" value="1"/>
</dbReference>
<dbReference type="PROSITE" id="PS00072">
    <property type="entry name" value="ACYL_COA_DH_1"/>
    <property type="match status" value="1"/>
</dbReference>
<comment type="cofactor">
    <cofactor evidence="1 6">
        <name>FAD</name>
        <dbReference type="ChEBI" id="CHEBI:57692"/>
    </cofactor>
</comment>
<proteinExistence type="inferred from homology"/>
<organism evidence="10 11">
    <name type="scientific">Candidatus Acidiferrum panamense</name>
    <dbReference type="NCBI Taxonomy" id="2741543"/>
    <lineage>
        <taxon>Bacteria</taxon>
        <taxon>Pseudomonadati</taxon>
        <taxon>Acidobacteriota</taxon>
        <taxon>Terriglobia</taxon>
        <taxon>Candidatus Acidiferrales</taxon>
        <taxon>Candidatus Acidiferrum</taxon>
    </lineage>
</organism>
<dbReference type="Gene3D" id="2.40.110.10">
    <property type="entry name" value="Butyryl-CoA Dehydrogenase, subunit A, domain 2"/>
    <property type="match status" value="1"/>
</dbReference>
<dbReference type="GO" id="GO:0003995">
    <property type="term" value="F:acyl-CoA dehydrogenase activity"/>
    <property type="evidence" value="ECO:0007669"/>
    <property type="project" value="InterPro"/>
</dbReference>
<dbReference type="SUPFAM" id="SSF56645">
    <property type="entry name" value="Acyl-CoA dehydrogenase NM domain-like"/>
    <property type="match status" value="1"/>
</dbReference>
<feature type="non-terminal residue" evidence="10">
    <location>
        <position position="383"/>
    </location>
</feature>
<dbReference type="InterPro" id="IPR013786">
    <property type="entry name" value="AcylCoA_DH/ox_N"/>
</dbReference>
<dbReference type="SUPFAM" id="SSF47203">
    <property type="entry name" value="Acyl-CoA dehydrogenase C-terminal domain-like"/>
    <property type="match status" value="1"/>
</dbReference>
<dbReference type="InterPro" id="IPR036250">
    <property type="entry name" value="AcylCo_DH-like_C"/>
</dbReference>
<evidence type="ECO:0000259" key="8">
    <source>
        <dbReference type="Pfam" id="PF02770"/>
    </source>
</evidence>
<name>A0A7V8NV24_9BACT</name>
<dbReference type="InterPro" id="IPR009075">
    <property type="entry name" value="AcylCo_DH/oxidase_C"/>
</dbReference>
<dbReference type="PANTHER" id="PTHR43884">
    <property type="entry name" value="ACYL-COA DEHYDROGENASE"/>
    <property type="match status" value="1"/>
</dbReference>
<dbReference type="Pfam" id="PF02770">
    <property type="entry name" value="Acyl-CoA_dh_M"/>
    <property type="match status" value="1"/>
</dbReference>
<evidence type="ECO:0000256" key="6">
    <source>
        <dbReference type="RuleBase" id="RU362125"/>
    </source>
</evidence>
<evidence type="ECO:0000256" key="2">
    <source>
        <dbReference type="ARBA" id="ARBA00009347"/>
    </source>
</evidence>
<dbReference type="Gene3D" id="1.20.140.10">
    <property type="entry name" value="Butyryl-CoA Dehydrogenase, subunit A, domain 3"/>
    <property type="match status" value="1"/>
</dbReference>
<reference evidence="10" key="1">
    <citation type="submission" date="2020-06" db="EMBL/GenBank/DDBJ databases">
        <title>Legume-microbial interactions unlock mineral nutrients during tropical forest succession.</title>
        <authorList>
            <person name="Epihov D.Z."/>
        </authorList>
    </citation>
    <scope>NUCLEOTIDE SEQUENCE [LARGE SCALE GENOMIC DNA]</scope>
    <source>
        <strain evidence="10">Pan2503</strain>
    </source>
</reference>
<dbReference type="AlphaFoldDB" id="A0A7V8NV24"/>
<feature type="domain" description="Acyl-CoA dehydrogenase/oxidase C-terminal" evidence="7">
    <location>
        <begin position="248"/>
        <end position="382"/>
    </location>
</feature>
<evidence type="ECO:0000259" key="7">
    <source>
        <dbReference type="Pfam" id="PF00441"/>
    </source>
</evidence>
<dbReference type="Pfam" id="PF00441">
    <property type="entry name" value="Acyl-CoA_dh_1"/>
    <property type="match status" value="1"/>
</dbReference>
<comment type="caution">
    <text evidence="10">The sequence shown here is derived from an EMBL/GenBank/DDBJ whole genome shotgun (WGS) entry which is preliminary data.</text>
</comment>
<evidence type="ECO:0000313" key="11">
    <source>
        <dbReference type="Proteomes" id="UP000567293"/>
    </source>
</evidence>
<dbReference type="EMBL" id="JACDQQ010002238">
    <property type="protein sequence ID" value="MBA0087891.1"/>
    <property type="molecule type" value="Genomic_DNA"/>
</dbReference>
<evidence type="ECO:0000256" key="4">
    <source>
        <dbReference type="ARBA" id="ARBA00022827"/>
    </source>
</evidence>
<dbReference type="Pfam" id="PF02771">
    <property type="entry name" value="Acyl-CoA_dh_N"/>
    <property type="match status" value="1"/>
</dbReference>
<dbReference type="Proteomes" id="UP000567293">
    <property type="component" value="Unassembled WGS sequence"/>
</dbReference>
<keyword evidence="11" id="KW-1185">Reference proteome</keyword>
<evidence type="ECO:0000256" key="1">
    <source>
        <dbReference type="ARBA" id="ARBA00001974"/>
    </source>
</evidence>
<evidence type="ECO:0000256" key="3">
    <source>
        <dbReference type="ARBA" id="ARBA00022630"/>
    </source>
</evidence>
<feature type="domain" description="Acyl-CoA oxidase/dehydrogenase middle" evidence="8">
    <location>
        <begin position="144"/>
        <end position="236"/>
    </location>
</feature>
<dbReference type="GO" id="GO:0050660">
    <property type="term" value="F:flavin adenine dinucleotide binding"/>
    <property type="evidence" value="ECO:0007669"/>
    <property type="project" value="InterPro"/>
</dbReference>
<dbReference type="Gene3D" id="1.10.540.10">
    <property type="entry name" value="Acyl-CoA dehydrogenase/oxidase, N-terminal domain"/>
    <property type="match status" value="1"/>
</dbReference>
<keyword evidence="3 6" id="KW-0285">Flavoprotein</keyword>
<evidence type="ECO:0000259" key="9">
    <source>
        <dbReference type="Pfam" id="PF02771"/>
    </source>
</evidence>
<gene>
    <name evidence="10" type="ORF">HRJ53_23130</name>
</gene>
<evidence type="ECO:0000313" key="10">
    <source>
        <dbReference type="EMBL" id="MBA0087891.1"/>
    </source>
</evidence>
<keyword evidence="5 6" id="KW-0560">Oxidoreductase</keyword>
<dbReference type="InterPro" id="IPR037069">
    <property type="entry name" value="AcylCoA_DH/ox_N_sf"/>
</dbReference>
<dbReference type="InterPro" id="IPR006089">
    <property type="entry name" value="Acyl-CoA_DH_CS"/>
</dbReference>
<evidence type="ECO:0000256" key="5">
    <source>
        <dbReference type="ARBA" id="ARBA00023002"/>
    </source>
</evidence>
<keyword evidence="4 6" id="KW-0274">FAD</keyword>
<sequence length="383" mass="41464">MTITSTKGGAFLIEDRAPEEIFTAEDLGEQHIAIGRTTDEFWAQEVAPNLEAIRRQEPGVARKVMQKAADLGLLAIPIPEKFGGMELDLASAMVAAEHLGRDGSYAGWEGAHTGIGTLPILYFGNEQQKQRYLPKLARLEMLAAYALTEPQAGSDALACRTRADLSSDGKHYILNGQKMWITNGGAADLFTVFAKVGGDKFTAFLVERAFGVKSGAEEQKMGIKGSSTTALYFDNVPVPVENVLGEIGRGHIIALNVLNIGRLKLGPACVGGAKDVLAISLKYAKERKAFGSPIAEFGAIQHKLAEMAIRIYAAESMVWRVVGLIEGQLEGFSWDRPDASQTMLRAVEEYAAECSMVKVFSSEMLNYVVDEGVQIHGGYGFIK</sequence>
<feature type="domain" description="Acyl-CoA dehydrogenase/oxidase N-terminal" evidence="9">
    <location>
        <begin position="29"/>
        <end position="139"/>
    </location>
</feature>
<comment type="similarity">
    <text evidence="2 6">Belongs to the acyl-CoA dehydrogenase family.</text>
</comment>
<dbReference type="InterPro" id="IPR009100">
    <property type="entry name" value="AcylCoA_DH/oxidase_NM_dom_sf"/>
</dbReference>
<protein>
    <submittedName>
        <fullName evidence="10">Acyl-CoA dehydrogenase family protein</fullName>
    </submittedName>
</protein>
<dbReference type="InterPro" id="IPR046373">
    <property type="entry name" value="Acyl-CoA_Oxase/DH_mid-dom_sf"/>
</dbReference>